<dbReference type="AlphaFoldDB" id="A0A2T2XH51"/>
<dbReference type="EMBL" id="PXYW01000016">
    <property type="protein sequence ID" value="PSR33807.1"/>
    <property type="molecule type" value="Genomic_DNA"/>
</dbReference>
<evidence type="ECO:0000313" key="2">
    <source>
        <dbReference type="EMBL" id="PSR33807.1"/>
    </source>
</evidence>
<evidence type="ECO:0000313" key="3">
    <source>
        <dbReference type="Proteomes" id="UP000242972"/>
    </source>
</evidence>
<protein>
    <submittedName>
        <fullName evidence="2">Uncharacterized protein</fullName>
    </submittedName>
</protein>
<feature type="transmembrane region" description="Helical" evidence="1">
    <location>
        <begin position="48"/>
        <end position="69"/>
    </location>
</feature>
<reference evidence="2 3" key="1">
    <citation type="journal article" date="2014" name="BMC Genomics">
        <title>Comparison of environmental and isolate Sulfobacillus genomes reveals diverse carbon, sulfur, nitrogen, and hydrogen metabolisms.</title>
        <authorList>
            <person name="Justice N.B."/>
            <person name="Norman A."/>
            <person name="Brown C.T."/>
            <person name="Singh A."/>
            <person name="Thomas B.C."/>
            <person name="Banfield J.F."/>
        </authorList>
    </citation>
    <scope>NUCLEOTIDE SEQUENCE [LARGE SCALE GENOMIC DNA]</scope>
    <source>
        <strain evidence="2">AMDSBA4</strain>
    </source>
</reference>
<gene>
    <name evidence="2" type="ORF">C7B46_08135</name>
</gene>
<proteinExistence type="predicted"/>
<feature type="transmembrane region" description="Helical" evidence="1">
    <location>
        <begin position="191"/>
        <end position="210"/>
    </location>
</feature>
<keyword evidence="1" id="KW-1133">Transmembrane helix</keyword>
<name>A0A2T2XH51_9FIRM</name>
<keyword evidence="1" id="KW-0812">Transmembrane</keyword>
<dbReference type="Proteomes" id="UP000242972">
    <property type="component" value="Unassembled WGS sequence"/>
</dbReference>
<feature type="transmembrane region" description="Helical" evidence="1">
    <location>
        <begin position="267"/>
        <end position="288"/>
    </location>
</feature>
<accession>A0A2T2XH51</accession>
<keyword evidence="1" id="KW-0472">Membrane</keyword>
<comment type="caution">
    <text evidence="2">The sequence shown here is derived from an EMBL/GenBank/DDBJ whole genome shotgun (WGS) entry which is preliminary data.</text>
</comment>
<feature type="transmembrane region" description="Helical" evidence="1">
    <location>
        <begin position="12"/>
        <end position="36"/>
    </location>
</feature>
<evidence type="ECO:0000256" key="1">
    <source>
        <dbReference type="SAM" id="Phobius"/>
    </source>
</evidence>
<organism evidence="2 3">
    <name type="scientific">Sulfobacillus benefaciens</name>
    <dbReference type="NCBI Taxonomy" id="453960"/>
    <lineage>
        <taxon>Bacteria</taxon>
        <taxon>Bacillati</taxon>
        <taxon>Bacillota</taxon>
        <taxon>Clostridia</taxon>
        <taxon>Eubacteriales</taxon>
        <taxon>Clostridiales Family XVII. Incertae Sedis</taxon>
        <taxon>Sulfobacillus</taxon>
    </lineage>
</organism>
<feature type="transmembrane region" description="Helical" evidence="1">
    <location>
        <begin position="240"/>
        <end position="261"/>
    </location>
</feature>
<sequence>MGFHLTLWDAIRVLGIAVFIPGLLVWVVALASYFFLRRQDHKKSRPAGVTSMLLVIGLATLFFGFFLGASNAGTGWSLNHGMLSVNTGFGSIEVPAVKARTRWVLPSGAYGLAVRVDGTSTGDFQAGHFRLNNGQSASVFEWGHYPVLAVYGSRNLILLSSPGISELPAALKIEAIQFPHPHVANVPSSDVGLYFSIFVGIIVVALQIAMSRYFAPRLPEKVATQVGLTGTLGGYAPKTLALGLGPSFATLLGVVTIMVSLGTPSSLTLPLSFVVIQSILLFAFWWLFRMNLSAMKSSPSR</sequence>